<organism evidence="5 6">
    <name type="scientific">Nannochloropsis gaditana</name>
    <dbReference type="NCBI Taxonomy" id="72520"/>
    <lineage>
        <taxon>Eukaryota</taxon>
        <taxon>Sar</taxon>
        <taxon>Stramenopiles</taxon>
        <taxon>Ochrophyta</taxon>
        <taxon>Eustigmatophyceae</taxon>
        <taxon>Eustigmatales</taxon>
        <taxon>Monodopsidaceae</taxon>
        <taxon>Nannochloropsis</taxon>
    </lineage>
</organism>
<dbReference type="PANTHER" id="PTHR24198:SF165">
    <property type="entry name" value="ANKYRIN REPEAT-CONTAINING PROTEIN-RELATED"/>
    <property type="match status" value="1"/>
</dbReference>
<dbReference type="Pfam" id="PF00023">
    <property type="entry name" value="Ank"/>
    <property type="match status" value="1"/>
</dbReference>
<dbReference type="InterPro" id="IPR002110">
    <property type="entry name" value="Ankyrin_rpt"/>
</dbReference>
<sequence length="332" mass="36709">MSVDEIFQLIQCRGSVTQEKKEVDLGRLRVLLSQNKALVHAKGRMDEETPLHVAAAEGVVEAVRLLLQAGASPAAVDKAGYTPLHWAAGKGHEKVVEDLLKHNADANAADKNGLTPLHRAAYWGQTACIKELLYKGGADPNVQDHLQHTPFMMAAWFGKIDSAREIFEKMKSNDIQLPNVWGLTPLEWARQSNRSEVAAFIERRYRKLGLPIERVQPGSSNRSSVPPSPSPSHSAAISPFVGSSTPTTATLGETDGRRGLVVRSSDVDHLTQVPCWIHMWTFTEGHPPRSSLAQHFRSLMSFWRHPGSPVKNERLQATQIFSSWSSHVISNQ</sequence>
<dbReference type="OrthoDB" id="191399at2759"/>
<keyword evidence="1" id="KW-0677">Repeat</keyword>
<evidence type="ECO:0000256" key="3">
    <source>
        <dbReference type="PROSITE-ProRule" id="PRU00023"/>
    </source>
</evidence>
<dbReference type="Gene3D" id="1.25.40.20">
    <property type="entry name" value="Ankyrin repeat-containing domain"/>
    <property type="match status" value="2"/>
</dbReference>
<dbReference type="SUPFAM" id="SSF48403">
    <property type="entry name" value="Ankyrin repeat"/>
    <property type="match status" value="1"/>
</dbReference>
<protein>
    <submittedName>
        <fullName evidence="5">Ankyrin repeat-containing protein</fullName>
    </submittedName>
</protein>
<accession>W7TPY8</accession>
<dbReference type="Pfam" id="PF12796">
    <property type="entry name" value="Ank_2"/>
    <property type="match status" value="1"/>
</dbReference>
<evidence type="ECO:0000256" key="1">
    <source>
        <dbReference type="ARBA" id="ARBA00022737"/>
    </source>
</evidence>
<dbReference type="PRINTS" id="PR01415">
    <property type="entry name" value="ANKYRIN"/>
</dbReference>
<evidence type="ECO:0000313" key="6">
    <source>
        <dbReference type="Proteomes" id="UP000019335"/>
    </source>
</evidence>
<dbReference type="EMBL" id="AZIL01002071">
    <property type="protein sequence ID" value="EWM22814.1"/>
    <property type="molecule type" value="Genomic_DNA"/>
</dbReference>
<feature type="compositionally biased region" description="Polar residues" evidence="4">
    <location>
        <begin position="241"/>
        <end position="251"/>
    </location>
</feature>
<gene>
    <name evidence="5" type="ORF">Naga_100250g6</name>
</gene>
<dbReference type="Proteomes" id="UP000019335">
    <property type="component" value="Unassembled WGS sequence"/>
</dbReference>
<keyword evidence="2 3" id="KW-0040">ANK repeat</keyword>
<reference evidence="5 6" key="1">
    <citation type="journal article" date="2014" name="Mol. Plant">
        <title>Chromosome Scale Genome Assembly and Transcriptome Profiling of Nannochloropsis gaditana in Nitrogen Depletion.</title>
        <authorList>
            <person name="Corteggiani Carpinelli E."/>
            <person name="Telatin A."/>
            <person name="Vitulo N."/>
            <person name="Forcato C."/>
            <person name="D'Angelo M."/>
            <person name="Schiavon R."/>
            <person name="Vezzi A."/>
            <person name="Giacometti G.M."/>
            <person name="Morosinotto T."/>
            <person name="Valle G."/>
        </authorList>
    </citation>
    <scope>NUCLEOTIDE SEQUENCE [LARGE SCALE GENOMIC DNA]</scope>
    <source>
        <strain evidence="5 6">B-31</strain>
    </source>
</reference>
<evidence type="ECO:0000256" key="4">
    <source>
        <dbReference type="SAM" id="MobiDB-lite"/>
    </source>
</evidence>
<comment type="caution">
    <text evidence="5">The sequence shown here is derived from an EMBL/GenBank/DDBJ whole genome shotgun (WGS) entry which is preliminary data.</text>
</comment>
<dbReference type="SMART" id="SM00248">
    <property type="entry name" value="ANK"/>
    <property type="match status" value="4"/>
</dbReference>
<dbReference type="PROSITE" id="PS50297">
    <property type="entry name" value="ANK_REP_REGION"/>
    <property type="match status" value="3"/>
</dbReference>
<dbReference type="PANTHER" id="PTHR24198">
    <property type="entry name" value="ANKYRIN REPEAT AND PROTEIN KINASE DOMAIN-CONTAINING PROTEIN"/>
    <property type="match status" value="1"/>
</dbReference>
<name>W7TPY8_9STRA</name>
<dbReference type="InterPro" id="IPR036770">
    <property type="entry name" value="Ankyrin_rpt-contain_sf"/>
</dbReference>
<dbReference type="PROSITE" id="PS50088">
    <property type="entry name" value="ANK_REPEAT"/>
    <property type="match status" value="3"/>
</dbReference>
<dbReference type="AlphaFoldDB" id="W7TPY8"/>
<feature type="repeat" description="ANK" evidence="3">
    <location>
        <begin position="79"/>
        <end position="111"/>
    </location>
</feature>
<proteinExistence type="predicted"/>
<feature type="compositionally biased region" description="Low complexity" evidence="4">
    <location>
        <begin position="217"/>
        <end position="239"/>
    </location>
</feature>
<keyword evidence="6" id="KW-1185">Reference proteome</keyword>
<evidence type="ECO:0000313" key="5">
    <source>
        <dbReference type="EMBL" id="EWM22814.1"/>
    </source>
</evidence>
<feature type="repeat" description="ANK" evidence="3">
    <location>
        <begin position="112"/>
        <end position="145"/>
    </location>
</feature>
<feature type="region of interest" description="Disordered" evidence="4">
    <location>
        <begin position="212"/>
        <end position="255"/>
    </location>
</feature>
<feature type="repeat" description="ANK" evidence="3">
    <location>
        <begin position="46"/>
        <end position="78"/>
    </location>
</feature>
<evidence type="ECO:0000256" key="2">
    <source>
        <dbReference type="ARBA" id="ARBA00023043"/>
    </source>
</evidence>